<dbReference type="RefSeq" id="WP_067005210.1">
    <property type="nucleotide sequence ID" value="NZ_BNDU01000006.1"/>
</dbReference>
<dbReference type="EMBL" id="LMWL01000057">
    <property type="protein sequence ID" value="KUM92835.1"/>
    <property type="molecule type" value="Genomic_DNA"/>
</dbReference>
<evidence type="ECO:0000313" key="1">
    <source>
        <dbReference type="EMBL" id="KUM92835.1"/>
    </source>
</evidence>
<keyword evidence="2" id="KW-1185">Reference proteome</keyword>
<proteinExistence type="predicted"/>
<protein>
    <submittedName>
        <fullName evidence="1">Uncharacterized protein</fullName>
    </submittedName>
</protein>
<gene>
    <name evidence="1" type="ORF">AQI88_30235</name>
</gene>
<dbReference type="AlphaFoldDB" id="A0A101NGP6"/>
<name>A0A101NGP6_9ACTN</name>
<organism evidence="1 2">
    <name type="scientific">Streptomyces cellostaticus</name>
    <dbReference type="NCBI Taxonomy" id="67285"/>
    <lineage>
        <taxon>Bacteria</taxon>
        <taxon>Bacillati</taxon>
        <taxon>Actinomycetota</taxon>
        <taxon>Actinomycetes</taxon>
        <taxon>Kitasatosporales</taxon>
        <taxon>Streptomycetaceae</taxon>
        <taxon>Streptomyces</taxon>
    </lineage>
</organism>
<sequence length="88" mass="10290">MHELIVAPFHDEYLLRDTVLVRAPSPYGMARAFWETNKHCDYVDRAGNTRAIHLTDGRGPVTRAVRRRILLQQLTEGHRRRQVARRLS</sequence>
<dbReference type="OrthoDB" id="9782387at2"/>
<accession>A0A101NGP6</accession>
<reference evidence="1 2" key="1">
    <citation type="submission" date="2015-10" db="EMBL/GenBank/DDBJ databases">
        <title>Draft genome sequence of Streptomyces cellostaticus DSM 40189, type strain for the species Streptomyces cellostaticus.</title>
        <authorList>
            <person name="Ruckert C."/>
            <person name="Winkler A."/>
            <person name="Kalinowski J."/>
            <person name="Kampfer P."/>
            <person name="Glaeser S."/>
        </authorList>
    </citation>
    <scope>NUCLEOTIDE SEQUENCE [LARGE SCALE GENOMIC DNA]</scope>
    <source>
        <strain evidence="1 2">DSM 40189</strain>
    </source>
</reference>
<dbReference type="STRING" id="67285.AQI88_30235"/>
<comment type="caution">
    <text evidence="1">The sequence shown here is derived from an EMBL/GenBank/DDBJ whole genome shotgun (WGS) entry which is preliminary data.</text>
</comment>
<evidence type="ECO:0000313" key="2">
    <source>
        <dbReference type="Proteomes" id="UP000054241"/>
    </source>
</evidence>
<dbReference type="Proteomes" id="UP000054241">
    <property type="component" value="Unassembled WGS sequence"/>
</dbReference>